<keyword evidence="2" id="KW-1185">Reference proteome</keyword>
<reference evidence="1 2" key="1">
    <citation type="submission" date="2018-06" db="EMBL/GenBank/DDBJ databases">
        <title>Spongiibacterium sp. HME9304 Genome sequencing and assembly.</title>
        <authorList>
            <person name="Kang H."/>
            <person name="Kim H."/>
            <person name="Joh K."/>
        </authorList>
    </citation>
    <scope>NUCLEOTIDE SEQUENCE [LARGE SCALE GENOMIC DNA]</scope>
    <source>
        <strain evidence="1 2">HME9304</strain>
    </source>
</reference>
<evidence type="ECO:0000313" key="2">
    <source>
        <dbReference type="Proteomes" id="UP000248536"/>
    </source>
</evidence>
<name>A0A2Z4LSP1_9FLAO</name>
<proteinExistence type="predicted"/>
<dbReference type="Proteomes" id="UP000248536">
    <property type="component" value="Chromosome"/>
</dbReference>
<dbReference type="EMBL" id="CP030104">
    <property type="protein sequence ID" value="AWX44742.1"/>
    <property type="molecule type" value="Genomic_DNA"/>
</dbReference>
<dbReference type="KEGG" id="spon:HME9304_01745"/>
<gene>
    <name evidence="1" type="ORF">HME9304_01745</name>
</gene>
<accession>A0A2Z4LSP1</accession>
<evidence type="ECO:0000313" key="1">
    <source>
        <dbReference type="EMBL" id="AWX44742.1"/>
    </source>
</evidence>
<dbReference type="AlphaFoldDB" id="A0A2Z4LSP1"/>
<protein>
    <submittedName>
        <fullName evidence="1">Uncharacterized protein</fullName>
    </submittedName>
</protein>
<organism evidence="1 2">
    <name type="scientific">Flagellimonas maritima</name>
    <dbReference type="NCBI Taxonomy" id="1383885"/>
    <lineage>
        <taxon>Bacteria</taxon>
        <taxon>Pseudomonadati</taxon>
        <taxon>Bacteroidota</taxon>
        <taxon>Flavobacteriia</taxon>
        <taxon>Flavobacteriales</taxon>
        <taxon>Flavobacteriaceae</taxon>
        <taxon>Flagellimonas</taxon>
    </lineage>
</organism>
<sequence length="59" mass="6887">MISRNSVSIVRRRMKANTAYIFMYSGNKTTIQSKINSHFRLLSVDHGKNIENKQDVKKM</sequence>